<dbReference type="Proteomes" id="UP000184085">
    <property type="component" value="Unassembled WGS sequence"/>
</dbReference>
<evidence type="ECO:0000313" key="1">
    <source>
        <dbReference type="EMBL" id="SCM67227.1"/>
    </source>
</evidence>
<proteinExistence type="predicted"/>
<dbReference type="EMBL" id="FMJB01000044">
    <property type="protein sequence ID" value="SCM67227.1"/>
    <property type="molecule type" value="Genomic_DNA"/>
</dbReference>
<sequence>MRTLFGILTAVVVIGLAYWAYGENYRTQDALAESRKVSNEIEAARSRLAVLRAEWAYLNRPDRLRDLAELNFDSLGLLHMTADHFGEISEIAYPVPVNPLFDEPVELSSDQLEMMQ</sequence>
<keyword evidence="1" id="KW-0132">Cell division</keyword>
<dbReference type="AlphaFoldDB" id="A0A1M4MZK4"/>
<accession>A0A1M4MZK4</accession>
<dbReference type="RefSeq" id="WP_072705872.1">
    <property type="nucleotide sequence ID" value="NZ_FMJB01000044.1"/>
</dbReference>
<keyword evidence="1" id="KW-0131">Cell cycle</keyword>
<dbReference type="GO" id="GO:0051301">
    <property type="term" value="P:cell division"/>
    <property type="evidence" value="ECO:0007669"/>
    <property type="project" value="UniProtKB-KW"/>
</dbReference>
<keyword evidence="2" id="KW-1185">Reference proteome</keyword>
<name>A0A1M4MZK4_9RHOB</name>
<reference evidence="2" key="1">
    <citation type="submission" date="2016-09" db="EMBL/GenBank/DDBJ databases">
        <authorList>
            <person name="Wibberg D."/>
        </authorList>
    </citation>
    <scope>NUCLEOTIDE SEQUENCE [LARGE SCALE GENOMIC DNA]</scope>
</reference>
<gene>
    <name evidence="1" type="primary">ftsL</name>
    <name evidence="1" type="ORF">KARMA_1423</name>
</gene>
<organism evidence="1 2">
    <name type="scientific">Donghicola eburneus</name>
    <dbReference type="NCBI Taxonomy" id="393278"/>
    <lineage>
        <taxon>Bacteria</taxon>
        <taxon>Pseudomonadati</taxon>
        <taxon>Pseudomonadota</taxon>
        <taxon>Alphaproteobacteria</taxon>
        <taxon>Rhodobacterales</taxon>
        <taxon>Roseobacteraceae</taxon>
        <taxon>Donghicola</taxon>
    </lineage>
</organism>
<protein>
    <submittedName>
        <fullName evidence="1">Cell division protein FtsL</fullName>
    </submittedName>
</protein>
<evidence type="ECO:0000313" key="2">
    <source>
        <dbReference type="Proteomes" id="UP000184085"/>
    </source>
</evidence>